<proteinExistence type="predicted"/>
<dbReference type="HOGENOM" id="CLU_1552841_0_0_7"/>
<dbReference type="KEGG" id="dti:Desti_0651"/>
<dbReference type="EMBL" id="CP003360">
    <property type="protein sequence ID" value="AFM23377.1"/>
    <property type="molecule type" value="Genomic_DNA"/>
</dbReference>
<evidence type="ECO:0000313" key="1">
    <source>
        <dbReference type="EMBL" id="AFM23377.1"/>
    </source>
</evidence>
<gene>
    <name evidence="1" type="ordered locus">Desti_0651</name>
</gene>
<keyword evidence="2" id="KW-1185">Reference proteome</keyword>
<accession>I4C1D6</accession>
<evidence type="ECO:0000313" key="2">
    <source>
        <dbReference type="Proteomes" id="UP000006055"/>
    </source>
</evidence>
<protein>
    <submittedName>
        <fullName evidence="1">Uncharacterized protein</fullName>
    </submittedName>
</protein>
<dbReference type="AlphaFoldDB" id="I4C1D6"/>
<dbReference type="Pfam" id="PF19620">
    <property type="entry name" value="DUF6125"/>
    <property type="match status" value="1"/>
</dbReference>
<name>I4C1D6_DESTA</name>
<reference evidence="2" key="1">
    <citation type="submission" date="2012-06" db="EMBL/GenBank/DDBJ databases">
        <title>Complete sequence of chromosome of Desulfomonile tiedjei DSM 6799.</title>
        <authorList>
            <person name="Lucas S."/>
            <person name="Copeland A."/>
            <person name="Lapidus A."/>
            <person name="Glavina del Rio T."/>
            <person name="Dalin E."/>
            <person name="Tice H."/>
            <person name="Bruce D."/>
            <person name="Goodwin L."/>
            <person name="Pitluck S."/>
            <person name="Peters L."/>
            <person name="Ovchinnikova G."/>
            <person name="Zeytun A."/>
            <person name="Lu M."/>
            <person name="Kyrpides N."/>
            <person name="Mavromatis K."/>
            <person name="Ivanova N."/>
            <person name="Brettin T."/>
            <person name="Detter J.C."/>
            <person name="Han C."/>
            <person name="Larimer F."/>
            <person name="Land M."/>
            <person name="Hauser L."/>
            <person name="Markowitz V."/>
            <person name="Cheng J.-F."/>
            <person name="Hugenholtz P."/>
            <person name="Woyke T."/>
            <person name="Wu D."/>
            <person name="Spring S."/>
            <person name="Schroeder M."/>
            <person name="Brambilla E."/>
            <person name="Klenk H.-P."/>
            <person name="Eisen J.A."/>
        </authorList>
    </citation>
    <scope>NUCLEOTIDE SEQUENCE [LARGE SCALE GENOMIC DNA]</scope>
    <source>
        <strain evidence="2">ATCC 49306 / DSM 6799 / DCB-1</strain>
    </source>
</reference>
<dbReference type="Proteomes" id="UP000006055">
    <property type="component" value="Chromosome"/>
</dbReference>
<organism evidence="1 2">
    <name type="scientific">Desulfomonile tiedjei (strain ATCC 49306 / DSM 6799 / DCB-1)</name>
    <dbReference type="NCBI Taxonomy" id="706587"/>
    <lineage>
        <taxon>Bacteria</taxon>
        <taxon>Pseudomonadati</taxon>
        <taxon>Thermodesulfobacteriota</taxon>
        <taxon>Desulfomonilia</taxon>
        <taxon>Desulfomonilales</taxon>
        <taxon>Desulfomonilaceae</taxon>
        <taxon>Desulfomonile</taxon>
    </lineage>
</organism>
<dbReference type="eggNOG" id="ENOG503352W">
    <property type="taxonomic scope" value="Bacteria"/>
</dbReference>
<dbReference type="RefSeq" id="WP_014808533.1">
    <property type="nucleotide sequence ID" value="NC_018025.1"/>
</dbReference>
<sequence length="172" mass="19930">MKAFEEIGKSALRELLIKNWMTHDGTWFYHCLQTVGIEKTNELNKAAIKSLAGIEMGRIRKIFEFTKPRVDNLEELTDFIDAAFRLNIGDFMGATHSFPEKNLLRWEVGDQGCWAYRGVKRLGVIDRYECGVMYRIFCWLDCLGIQYRVSPNEIGCLFHKYGKCAGDIRLFS</sequence>
<dbReference type="OrthoDB" id="9793253at2"/>